<accession>A0A699ZXX5</accession>
<gene>
    <name evidence="1" type="ORF">HaLaN_22307</name>
</gene>
<reference evidence="1 2" key="1">
    <citation type="submission" date="2020-02" db="EMBL/GenBank/DDBJ databases">
        <title>Draft genome sequence of Haematococcus lacustris strain NIES-144.</title>
        <authorList>
            <person name="Morimoto D."/>
            <person name="Nakagawa S."/>
            <person name="Yoshida T."/>
            <person name="Sawayama S."/>
        </authorList>
    </citation>
    <scope>NUCLEOTIDE SEQUENCE [LARGE SCALE GENOMIC DNA]</scope>
    <source>
        <strain evidence="1 2">NIES-144</strain>
    </source>
</reference>
<comment type="caution">
    <text evidence="1">The sequence shown here is derived from an EMBL/GenBank/DDBJ whole genome shotgun (WGS) entry which is preliminary data.</text>
</comment>
<dbReference type="EMBL" id="BLLF01002552">
    <property type="protein sequence ID" value="GFH24499.1"/>
    <property type="molecule type" value="Genomic_DNA"/>
</dbReference>
<evidence type="ECO:0000313" key="2">
    <source>
        <dbReference type="Proteomes" id="UP000485058"/>
    </source>
</evidence>
<name>A0A699ZXX5_HAELA</name>
<dbReference type="AlphaFoldDB" id="A0A699ZXX5"/>
<organism evidence="1 2">
    <name type="scientific">Haematococcus lacustris</name>
    <name type="common">Green alga</name>
    <name type="synonym">Haematococcus pluvialis</name>
    <dbReference type="NCBI Taxonomy" id="44745"/>
    <lineage>
        <taxon>Eukaryota</taxon>
        <taxon>Viridiplantae</taxon>
        <taxon>Chlorophyta</taxon>
        <taxon>core chlorophytes</taxon>
        <taxon>Chlorophyceae</taxon>
        <taxon>CS clade</taxon>
        <taxon>Chlamydomonadales</taxon>
        <taxon>Haematococcaceae</taxon>
        <taxon>Haematococcus</taxon>
    </lineage>
</organism>
<sequence>MQGVAPACFYLLEEAVTQHLAQLLKGMAKAARQRADPARDVTGMRKWGVNVRAGISKYIKDDKQGAD</sequence>
<protein>
    <submittedName>
        <fullName evidence="1">TAF4 domain-containing protein</fullName>
    </submittedName>
</protein>
<proteinExistence type="predicted"/>
<keyword evidence="2" id="KW-1185">Reference proteome</keyword>
<evidence type="ECO:0000313" key="1">
    <source>
        <dbReference type="EMBL" id="GFH24499.1"/>
    </source>
</evidence>
<dbReference type="Proteomes" id="UP000485058">
    <property type="component" value="Unassembled WGS sequence"/>
</dbReference>